<accession>A0AAD3Y6R2</accession>
<evidence type="ECO:0000313" key="1">
    <source>
        <dbReference type="EMBL" id="GMH28771.1"/>
    </source>
</evidence>
<dbReference type="Proteomes" id="UP001279734">
    <property type="component" value="Unassembled WGS sequence"/>
</dbReference>
<name>A0AAD3Y6R2_NEPGR</name>
<dbReference type="AlphaFoldDB" id="A0AAD3Y6R2"/>
<evidence type="ECO:0000313" key="2">
    <source>
        <dbReference type="Proteomes" id="UP001279734"/>
    </source>
</evidence>
<dbReference type="EMBL" id="BSYO01000035">
    <property type="protein sequence ID" value="GMH28771.1"/>
    <property type="molecule type" value="Genomic_DNA"/>
</dbReference>
<comment type="caution">
    <text evidence="1">The sequence shown here is derived from an EMBL/GenBank/DDBJ whole genome shotgun (WGS) entry which is preliminary data.</text>
</comment>
<keyword evidence="2" id="KW-1185">Reference proteome</keyword>
<proteinExistence type="predicted"/>
<gene>
    <name evidence="1" type="ORF">Nepgr_030614</name>
</gene>
<organism evidence="1 2">
    <name type="scientific">Nepenthes gracilis</name>
    <name type="common">Slender pitcher plant</name>
    <dbReference type="NCBI Taxonomy" id="150966"/>
    <lineage>
        <taxon>Eukaryota</taxon>
        <taxon>Viridiplantae</taxon>
        <taxon>Streptophyta</taxon>
        <taxon>Embryophyta</taxon>
        <taxon>Tracheophyta</taxon>
        <taxon>Spermatophyta</taxon>
        <taxon>Magnoliopsida</taxon>
        <taxon>eudicotyledons</taxon>
        <taxon>Gunneridae</taxon>
        <taxon>Pentapetalae</taxon>
        <taxon>Caryophyllales</taxon>
        <taxon>Nepenthaceae</taxon>
        <taxon>Nepenthes</taxon>
    </lineage>
</organism>
<sequence length="175" mass="19780">MSCRSLKGEFNSLQVEFGYNLLLGVGVQSSKQQTSQPLPHHPFVAESNSSMLNLVVNCSLEFEFTPPSCEMIACHSLRVEFNSFELHLVTNCSFELEYMFLNETTVPLSSAEFSISLPSPSVFDYHITFKLNCLYSKTNVMGQEASAIPGANDRWRTKMQIQPKLIKELYYTGQD</sequence>
<protein>
    <submittedName>
        <fullName evidence="1">Uncharacterized protein</fullName>
    </submittedName>
</protein>
<reference evidence="1" key="1">
    <citation type="submission" date="2023-05" db="EMBL/GenBank/DDBJ databases">
        <title>Nepenthes gracilis genome sequencing.</title>
        <authorList>
            <person name="Fukushima K."/>
        </authorList>
    </citation>
    <scope>NUCLEOTIDE SEQUENCE</scope>
    <source>
        <strain evidence="1">SING2019-196</strain>
    </source>
</reference>